<sequence length="136" mass="14186">MAIICLNDAVVGVMSEAATSSILQVNLLTAWTLHGTFVAASARKRETPCFSCTSSQGIPPSKSVASKRLVIIRLASVASRSHSLTHINSDSLGLSLSSVLALVTEPEFLASTDPVDGQYSVIVVISFGTSINHADA</sequence>
<protein>
    <submittedName>
        <fullName evidence="1">Uncharacterized protein</fullName>
    </submittedName>
</protein>
<evidence type="ECO:0000313" key="1">
    <source>
        <dbReference type="EMBL" id="TDH65120.1"/>
    </source>
</evidence>
<name>A0A976FE37_BRELC</name>
<accession>A0A976FE37</accession>
<reference evidence="1 2" key="1">
    <citation type="journal article" date="2021" name="Genome Biol.">
        <title>AFLAP: assembly-free linkage analysis pipeline using k-mers from genome sequencing data.</title>
        <authorList>
            <person name="Fletcher K."/>
            <person name="Zhang L."/>
            <person name="Gil J."/>
            <person name="Han R."/>
            <person name="Cavanaugh K."/>
            <person name="Michelmore R."/>
        </authorList>
    </citation>
    <scope>NUCLEOTIDE SEQUENCE [LARGE SCALE GENOMIC DNA]</scope>
    <source>
        <strain evidence="1 2">SF5</strain>
    </source>
</reference>
<dbReference type="RefSeq" id="XP_067814619.1">
    <property type="nucleotide sequence ID" value="XM_067959790.1"/>
</dbReference>
<organism evidence="1 2">
    <name type="scientific">Bremia lactucae</name>
    <name type="common">Lettuce downy mildew</name>
    <dbReference type="NCBI Taxonomy" id="4779"/>
    <lineage>
        <taxon>Eukaryota</taxon>
        <taxon>Sar</taxon>
        <taxon>Stramenopiles</taxon>
        <taxon>Oomycota</taxon>
        <taxon>Peronosporomycetes</taxon>
        <taxon>Peronosporales</taxon>
        <taxon>Peronosporaceae</taxon>
        <taxon>Bremia</taxon>
    </lineage>
</organism>
<dbReference type="AlphaFoldDB" id="A0A976FE37"/>
<gene>
    <name evidence="1" type="ORF">CCR75_001689</name>
</gene>
<dbReference type="KEGG" id="blac:94345461"/>
<evidence type="ECO:0000313" key="2">
    <source>
        <dbReference type="Proteomes" id="UP000294530"/>
    </source>
</evidence>
<comment type="caution">
    <text evidence="1">The sequence shown here is derived from an EMBL/GenBank/DDBJ whole genome shotgun (WGS) entry which is preliminary data.</text>
</comment>
<dbReference type="GeneID" id="94345461"/>
<dbReference type="Proteomes" id="UP000294530">
    <property type="component" value="Unassembled WGS sequence"/>
</dbReference>
<proteinExistence type="predicted"/>
<dbReference type="EMBL" id="SHOA02000002">
    <property type="protein sequence ID" value="TDH65120.1"/>
    <property type="molecule type" value="Genomic_DNA"/>
</dbReference>
<keyword evidence="2" id="KW-1185">Reference proteome</keyword>